<protein>
    <recommendedName>
        <fullName evidence="4">DUF4906 domain-containing protein</fullName>
    </recommendedName>
</protein>
<reference evidence="2" key="1">
    <citation type="journal article" date="2021" name="PeerJ">
        <title>Extensive microbial diversity within the chicken gut microbiome revealed by metagenomics and culture.</title>
        <authorList>
            <person name="Gilroy R."/>
            <person name="Ravi A."/>
            <person name="Getino M."/>
            <person name="Pursley I."/>
            <person name="Horton D.L."/>
            <person name="Alikhan N.F."/>
            <person name="Baker D."/>
            <person name="Gharbi K."/>
            <person name="Hall N."/>
            <person name="Watson M."/>
            <person name="Adriaenssens E.M."/>
            <person name="Foster-Nyarko E."/>
            <person name="Jarju S."/>
            <person name="Secka A."/>
            <person name="Antonio M."/>
            <person name="Oren A."/>
            <person name="Chaudhuri R.R."/>
            <person name="La Ragione R."/>
            <person name="Hildebrand F."/>
            <person name="Pallen M.J."/>
        </authorList>
    </citation>
    <scope>NUCLEOTIDE SEQUENCE</scope>
    <source>
        <strain evidence="2">ChiHjej11B10-19426</strain>
    </source>
</reference>
<evidence type="ECO:0000256" key="1">
    <source>
        <dbReference type="SAM" id="SignalP"/>
    </source>
</evidence>
<evidence type="ECO:0000313" key="2">
    <source>
        <dbReference type="EMBL" id="HIZ14411.1"/>
    </source>
</evidence>
<name>A0A9D2DCC0_9BACT</name>
<reference evidence="2" key="2">
    <citation type="submission" date="2021-04" db="EMBL/GenBank/DDBJ databases">
        <authorList>
            <person name="Gilroy R."/>
        </authorList>
    </citation>
    <scope>NUCLEOTIDE SEQUENCE</scope>
    <source>
        <strain evidence="2">ChiHjej11B10-19426</strain>
    </source>
</reference>
<feature type="chain" id="PRO_5038447485" description="DUF4906 domain-containing protein" evidence="1">
    <location>
        <begin position="28"/>
        <end position="704"/>
    </location>
</feature>
<proteinExistence type="predicted"/>
<sequence length="704" mass="77492">MKTHMLFSSLAAAAALLLGSCSTDVNRSVQSDNIPITFTIATPGSEGVIYPNQRATRATHDQAEWAINQMSLLVYDATEATAPKFLRKHDLTTDIDLYDNGNGTYSFSVEAPISDMNAKRKFAFVVNDDASVAAVETGSTEETLHNSTIASIALNDNDTADKLASEENGIAMSGTATSDGVNEVITVTPGLKCQVKLKRIVARIDIQNNTPNMTLESAVLVKAAKQGYIFPQTAIEAPTEERLTLGSNAKVDITAQHPVLGPDDVFAPKTFNKVFYTYERPNTTEDYAAVRIAYRVNDSKGTIEVPFIRTELGGQQTPVDITRNNLYTIVLGNGEPVETNPLTFSIKVEEWNVVEMPEEIGPGVDQLDPSSQAALNAKLKVNMFTTHHVKTLDKNSKKVTFYTSVIPTQEEYVKESYFSYRWLAGQDASNNTPNGVNNTIDLRHATFTDDSGAEYRLPTLGELMLLVPYRLEDQDKPHVDETGKWIAAPDGSGNGNVIPLWNDNASSNSDKACMIMYDQYGASYMFTETAYLEDSSDCTANTSGSSVTGTSCLRLGKLTETVTDTDGKQYNIHPVYAIRFKGSSEYAAYRYESLAIADDPTQRYISLKIKALPSFSTLTIDDITDNEQFWADGYIEFSLPVMGYYTTSVNQLKDFGLTDRYLASTCQANLEDCHIVYLYSWSNIDSSFQGLSNLGTLRLVKVDK</sequence>
<gene>
    <name evidence="2" type="ORF">H9816_00640</name>
</gene>
<comment type="caution">
    <text evidence="2">The sequence shown here is derived from an EMBL/GenBank/DDBJ whole genome shotgun (WGS) entry which is preliminary data.</text>
</comment>
<dbReference type="EMBL" id="DXCC01000003">
    <property type="protein sequence ID" value="HIZ14411.1"/>
    <property type="molecule type" value="Genomic_DNA"/>
</dbReference>
<feature type="signal peptide" evidence="1">
    <location>
        <begin position="1"/>
        <end position="27"/>
    </location>
</feature>
<keyword evidence="1" id="KW-0732">Signal</keyword>
<dbReference type="PROSITE" id="PS51257">
    <property type="entry name" value="PROKAR_LIPOPROTEIN"/>
    <property type="match status" value="1"/>
</dbReference>
<accession>A0A9D2DCC0</accession>
<evidence type="ECO:0000313" key="3">
    <source>
        <dbReference type="Proteomes" id="UP000824014"/>
    </source>
</evidence>
<dbReference type="AlphaFoldDB" id="A0A9D2DCC0"/>
<organism evidence="2 3">
    <name type="scientific">Candidatus Tidjanibacter faecipullorum</name>
    <dbReference type="NCBI Taxonomy" id="2838766"/>
    <lineage>
        <taxon>Bacteria</taxon>
        <taxon>Pseudomonadati</taxon>
        <taxon>Bacteroidota</taxon>
        <taxon>Bacteroidia</taxon>
        <taxon>Bacteroidales</taxon>
        <taxon>Rikenellaceae</taxon>
        <taxon>Tidjanibacter</taxon>
    </lineage>
</organism>
<evidence type="ECO:0008006" key="4">
    <source>
        <dbReference type="Google" id="ProtNLM"/>
    </source>
</evidence>
<dbReference type="Proteomes" id="UP000824014">
    <property type="component" value="Unassembled WGS sequence"/>
</dbReference>